<sequence>MLWSEFHSWRSSRIRGSHRYYCESIYWGARNSTNIKNFSYWWSIYRDTADLVRSPSNGEIQFNRDLVHPTCTRHGQPAFLCYIDLHITIQSQDILH</sequence>
<evidence type="ECO:0000256" key="2">
    <source>
        <dbReference type="ARBA" id="ARBA00022679"/>
    </source>
</evidence>
<accession>J3N1X9</accession>
<dbReference type="PANTHER" id="PTHR34995">
    <property type="entry name" value="DNA-DIRECTED RNA POLYMERASE SUBUNIT BETA"/>
    <property type="match status" value="1"/>
</dbReference>
<evidence type="ECO:0000313" key="6">
    <source>
        <dbReference type="EnsemblPlants" id="OB10G15270.1"/>
    </source>
</evidence>
<name>J3N1X9_ORYBR</name>
<dbReference type="STRING" id="4533.J3N1X9"/>
<organism evidence="6">
    <name type="scientific">Oryza brachyantha</name>
    <name type="common">malo sina</name>
    <dbReference type="NCBI Taxonomy" id="4533"/>
    <lineage>
        <taxon>Eukaryota</taxon>
        <taxon>Viridiplantae</taxon>
        <taxon>Streptophyta</taxon>
        <taxon>Embryophyta</taxon>
        <taxon>Tracheophyta</taxon>
        <taxon>Spermatophyta</taxon>
        <taxon>Magnoliopsida</taxon>
        <taxon>Liliopsida</taxon>
        <taxon>Poales</taxon>
        <taxon>Poaceae</taxon>
        <taxon>BOP clade</taxon>
        <taxon>Oryzoideae</taxon>
        <taxon>Oryzeae</taxon>
        <taxon>Oryzinae</taxon>
        <taxon>Oryza</taxon>
    </lineage>
</organism>
<proteinExistence type="predicted"/>
<keyword evidence="3" id="KW-0548">Nucleotidyltransferase</keyword>
<dbReference type="HOGENOM" id="CLU_2365769_0_0_1"/>
<keyword evidence="4" id="KW-0479">Metal-binding</keyword>
<keyword evidence="7" id="KW-1185">Reference proteome</keyword>
<dbReference type="GO" id="GO:0046872">
    <property type="term" value="F:metal ion binding"/>
    <property type="evidence" value="ECO:0007669"/>
    <property type="project" value="UniProtKB-KW"/>
</dbReference>
<keyword evidence="2" id="KW-0808">Transferase</keyword>
<protein>
    <submittedName>
        <fullName evidence="6">Uncharacterized protein</fullName>
    </submittedName>
</protein>
<keyword evidence="5" id="KW-0804">Transcription</keyword>
<keyword evidence="1" id="KW-0240">DNA-directed RNA polymerase</keyword>
<dbReference type="Proteomes" id="UP000006038">
    <property type="component" value="Chromosome 10"/>
</dbReference>
<reference evidence="6" key="2">
    <citation type="submission" date="2013-04" db="UniProtKB">
        <authorList>
            <consortium name="EnsemblPlants"/>
        </authorList>
    </citation>
    <scope>IDENTIFICATION</scope>
</reference>
<dbReference type="AlphaFoldDB" id="J3N1X9"/>
<evidence type="ECO:0000256" key="4">
    <source>
        <dbReference type="ARBA" id="ARBA00022723"/>
    </source>
</evidence>
<evidence type="ECO:0000256" key="1">
    <source>
        <dbReference type="ARBA" id="ARBA00022478"/>
    </source>
</evidence>
<reference evidence="6" key="1">
    <citation type="journal article" date="2013" name="Nat. Commun.">
        <title>Whole-genome sequencing of Oryza brachyantha reveals mechanisms underlying Oryza genome evolution.</title>
        <authorList>
            <person name="Chen J."/>
            <person name="Huang Q."/>
            <person name="Gao D."/>
            <person name="Wang J."/>
            <person name="Lang Y."/>
            <person name="Liu T."/>
            <person name="Li B."/>
            <person name="Bai Z."/>
            <person name="Luis Goicoechea J."/>
            <person name="Liang C."/>
            <person name="Chen C."/>
            <person name="Zhang W."/>
            <person name="Sun S."/>
            <person name="Liao Y."/>
            <person name="Zhang X."/>
            <person name="Yang L."/>
            <person name="Song C."/>
            <person name="Wang M."/>
            <person name="Shi J."/>
            <person name="Liu G."/>
            <person name="Liu J."/>
            <person name="Zhou H."/>
            <person name="Zhou W."/>
            <person name="Yu Q."/>
            <person name="An N."/>
            <person name="Chen Y."/>
            <person name="Cai Q."/>
            <person name="Wang B."/>
            <person name="Liu B."/>
            <person name="Min J."/>
            <person name="Huang Y."/>
            <person name="Wu H."/>
            <person name="Li Z."/>
            <person name="Zhang Y."/>
            <person name="Yin Y."/>
            <person name="Song W."/>
            <person name="Jiang J."/>
            <person name="Jackson S.A."/>
            <person name="Wing R.A."/>
            <person name="Wang J."/>
            <person name="Chen M."/>
        </authorList>
    </citation>
    <scope>NUCLEOTIDE SEQUENCE [LARGE SCALE GENOMIC DNA]</scope>
    <source>
        <strain evidence="6">cv. IRGC 101232</strain>
    </source>
</reference>
<dbReference type="GO" id="GO:0016779">
    <property type="term" value="F:nucleotidyltransferase activity"/>
    <property type="evidence" value="ECO:0007669"/>
    <property type="project" value="UniProtKB-KW"/>
</dbReference>
<evidence type="ECO:0000256" key="5">
    <source>
        <dbReference type="ARBA" id="ARBA00023163"/>
    </source>
</evidence>
<dbReference type="InterPro" id="IPR050254">
    <property type="entry name" value="RNA_pol_beta''_euk"/>
</dbReference>
<dbReference type="EnsemblPlants" id="OB10G15270.1">
    <property type="protein sequence ID" value="OB10G15270.1"/>
    <property type="gene ID" value="OB10G15270"/>
</dbReference>
<dbReference type="GO" id="GO:0000428">
    <property type="term" value="C:DNA-directed RNA polymerase complex"/>
    <property type="evidence" value="ECO:0007669"/>
    <property type="project" value="UniProtKB-KW"/>
</dbReference>
<evidence type="ECO:0000256" key="3">
    <source>
        <dbReference type="ARBA" id="ARBA00022695"/>
    </source>
</evidence>
<evidence type="ECO:0000313" key="7">
    <source>
        <dbReference type="Proteomes" id="UP000006038"/>
    </source>
</evidence>
<dbReference type="Gramene" id="OB10G15270.1">
    <property type="protein sequence ID" value="OB10G15270.1"/>
    <property type="gene ID" value="OB10G15270"/>
</dbReference>
<dbReference type="PANTHER" id="PTHR34995:SF1">
    <property type="entry name" value="DNA-DIRECTED RNA POLYMERASE SUBUNIT BETA"/>
    <property type="match status" value="1"/>
</dbReference>